<sequence>MQRVDGNWRPLAFFSKKLTTAQSQWSAYYRELFAIYSAVQHFCHVLEAQHCTIYTDHKPITYSFLQRREKLPPVQLNLLSFIGQFTTDIQHISDADNVVADTFSRISYIAPPPVDLKAIAEAQKGDTELLDLQTSDNTLKLKKIEVPGSDMTLVCDTSMPRPRPFVPTSERLRVFDVLHGLSHPGSRATARLISTRFVWPRVQSDCRT</sequence>
<dbReference type="OrthoDB" id="6432186at2759"/>
<comment type="caution">
    <text evidence="10">The sequence shown here is derived from an EMBL/GenBank/DDBJ whole genome shotgun (WGS) entry which is preliminary data.</text>
</comment>
<dbReference type="AlphaFoldDB" id="A0A8X7CE18"/>
<protein>
    <recommendedName>
        <fullName evidence="1">RNA-directed DNA polymerase</fullName>
        <ecNumber evidence="1">2.7.7.49</ecNumber>
    </recommendedName>
</protein>
<evidence type="ECO:0000259" key="9">
    <source>
        <dbReference type="Pfam" id="PF17921"/>
    </source>
</evidence>
<organism evidence="10 11">
    <name type="scientific">Trichonephila inaurata madagascariensis</name>
    <dbReference type="NCBI Taxonomy" id="2747483"/>
    <lineage>
        <taxon>Eukaryota</taxon>
        <taxon>Metazoa</taxon>
        <taxon>Ecdysozoa</taxon>
        <taxon>Arthropoda</taxon>
        <taxon>Chelicerata</taxon>
        <taxon>Arachnida</taxon>
        <taxon>Araneae</taxon>
        <taxon>Araneomorphae</taxon>
        <taxon>Entelegynae</taxon>
        <taxon>Araneoidea</taxon>
        <taxon>Nephilidae</taxon>
        <taxon>Trichonephila</taxon>
        <taxon>Trichonephila inaurata</taxon>
    </lineage>
</organism>
<dbReference type="Pfam" id="PF17921">
    <property type="entry name" value="Integrase_H2C2"/>
    <property type="match status" value="1"/>
</dbReference>
<evidence type="ECO:0000259" key="8">
    <source>
        <dbReference type="Pfam" id="PF17917"/>
    </source>
</evidence>
<accession>A0A8X7CE18</accession>
<keyword evidence="11" id="KW-1185">Reference proteome</keyword>
<reference evidence="10" key="1">
    <citation type="submission" date="2020-08" db="EMBL/GenBank/DDBJ databases">
        <title>Multicomponent nature underlies the extraordinary mechanical properties of spider dragline silk.</title>
        <authorList>
            <person name="Kono N."/>
            <person name="Nakamura H."/>
            <person name="Mori M."/>
            <person name="Yoshida Y."/>
            <person name="Ohtoshi R."/>
            <person name="Malay A.D."/>
            <person name="Moran D.A.P."/>
            <person name="Tomita M."/>
            <person name="Numata K."/>
            <person name="Arakawa K."/>
        </authorList>
    </citation>
    <scope>NUCLEOTIDE SEQUENCE</scope>
</reference>
<dbReference type="GO" id="GO:0003964">
    <property type="term" value="F:RNA-directed DNA polymerase activity"/>
    <property type="evidence" value="ECO:0007669"/>
    <property type="project" value="UniProtKB-KW"/>
</dbReference>
<keyword evidence="6" id="KW-0378">Hydrolase</keyword>
<dbReference type="InterPro" id="IPR050951">
    <property type="entry name" value="Retrovirus_Pol_polyprotein"/>
</dbReference>
<feature type="domain" description="Reverse transcriptase RNase H-like" evidence="8">
    <location>
        <begin position="2"/>
        <end position="69"/>
    </location>
</feature>
<feature type="domain" description="Integrase zinc-binding" evidence="9">
    <location>
        <begin position="166"/>
        <end position="207"/>
    </location>
</feature>
<dbReference type="Gene3D" id="3.10.20.370">
    <property type="match status" value="1"/>
</dbReference>
<evidence type="ECO:0000256" key="7">
    <source>
        <dbReference type="ARBA" id="ARBA00022918"/>
    </source>
</evidence>
<dbReference type="EC" id="2.7.7.49" evidence="1"/>
<evidence type="ECO:0000256" key="6">
    <source>
        <dbReference type="ARBA" id="ARBA00022801"/>
    </source>
</evidence>
<dbReference type="PANTHER" id="PTHR37984">
    <property type="entry name" value="PROTEIN CBG26694"/>
    <property type="match status" value="1"/>
</dbReference>
<dbReference type="GO" id="GO:0004519">
    <property type="term" value="F:endonuclease activity"/>
    <property type="evidence" value="ECO:0007669"/>
    <property type="project" value="UniProtKB-KW"/>
</dbReference>
<dbReference type="InterPro" id="IPR043502">
    <property type="entry name" value="DNA/RNA_pol_sf"/>
</dbReference>
<name>A0A8X7CE18_9ARAC</name>
<dbReference type="GO" id="GO:0016787">
    <property type="term" value="F:hydrolase activity"/>
    <property type="evidence" value="ECO:0007669"/>
    <property type="project" value="UniProtKB-KW"/>
</dbReference>
<keyword evidence="3" id="KW-0548">Nucleotidyltransferase</keyword>
<evidence type="ECO:0000256" key="4">
    <source>
        <dbReference type="ARBA" id="ARBA00022722"/>
    </source>
</evidence>
<gene>
    <name evidence="10" type="primary">M514_23336</name>
    <name evidence="10" type="ORF">TNIN_198281</name>
</gene>
<dbReference type="Pfam" id="PF17917">
    <property type="entry name" value="RT_RNaseH"/>
    <property type="match status" value="1"/>
</dbReference>
<dbReference type="CDD" id="cd09274">
    <property type="entry name" value="RNase_HI_RT_Ty3"/>
    <property type="match status" value="1"/>
</dbReference>
<keyword evidence="5" id="KW-0255">Endonuclease</keyword>
<dbReference type="Gene3D" id="1.10.340.70">
    <property type="match status" value="1"/>
</dbReference>
<keyword evidence="7" id="KW-0695">RNA-directed DNA polymerase</keyword>
<dbReference type="PANTHER" id="PTHR37984:SF5">
    <property type="entry name" value="PROTEIN NYNRIN-LIKE"/>
    <property type="match status" value="1"/>
</dbReference>
<dbReference type="EMBL" id="BMAV01017081">
    <property type="protein sequence ID" value="GFY68464.1"/>
    <property type="molecule type" value="Genomic_DNA"/>
</dbReference>
<evidence type="ECO:0000256" key="1">
    <source>
        <dbReference type="ARBA" id="ARBA00012493"/>
    </source>
</evidence>
<proteinExistence type="predicted"/>
<evidence type="ECO:0000313" key="10">
    <source>
        <dbReference type="EMBL" id="GFY68464.1"/>
    </source>
</evidence>
<evidence type="ECO:0000256" key="5">
    <source>
        <dbReference type="ARBA" id="ARBA00022759"/>
    </source>
</evidence>
<dbReference type="SUPFAM" id="SSF56672">
    <property type="entry name" value="DNA/RNA polymerases"/>
    <property type="match status" value="1"/>
</dbReference>
<keyword evidence="2" id="KW-0808">Transferase</keyword>
<dbReference type="Proteomes" id="UP000886998">
    <property type="component" value="Unassembled WGS sequence"/>
</dbReference>
<evidence type="ECO:0000313" key="11">
    <source>
        <dbReference type="Proteomes" id="UP000886998"/>
    </source>
</evidence>
<keyword evidence="4" id="KW-0540">Nuclease</keyword>
<dbReference type="InterPro" id="IPR041373">
    <property type="entry name" value="RT_RNaseH"/>
</dbReference>
<dbReference type="InterPro" id="IPR041588">
    <property type="entry name" value="Integrase_H2C2"/>
</dbReference>
<evidence type="ECO:0000256" key="3">
    <source>
        <dbReference type="ARBA" id="ARBA00022695"/>
    </source>
</evidence>
<evidence type="ECO:0000256" key="2">
    <source>
        <dbReference type="ARBA" id="ARBA00022679"/>
    </source>
</evidence>